<feature type="transmembrane region" description="Helical" evidence="10">
    <location>
        <begin position="136"/>
        <end position="153"/>
    </location>
</feature>
<dbReference type="CDD" id="cd13131">
    <property type="entry name" value="MATE_NorM_like"/>
    <property type="match status" value="1"/>
</dbReference>
<feature type="transmembrane region" description="Helical" evidence="10">
    <location>
        <begin position="205"/>
        <end position="224"/>
    </location>
</feature>
<keyword evidence="2" id="KW-0813">Transport</keyword>
<dbReference type="PANTHER" id="PTHR43298">
    <property type="entry name" value="MULTIDRUG RESISTANCE PROTEIN NORM-RELATED"/>
    <property type="match status" value="1"/>
</dbReference>
<dbReference type="PIRSF" id="PIRSF006603">
    <property type="entry name" value="DinF"/>
    <property type="match status" value="1"/>
</dbReference>
<dbReference type="Proteomes" id="UP000501168">
    <property type="component" value="Chromosome"/>
</dbReference>
<dbReference type="NCBIfam" id="TIGR00797">
    <property type="entry name" value="matE"/>
    <property type="match status" value="1"/>
</dbReference>
<evidence type="ECO:0000256" key="1">
    <source>
        <dbReference type="ARBA" id="ARBA00004429"/>
    </source>
</evidence>
<dbReference type="PANTHER" id="PTHR43298:SF2">
    <property type="entry name" value="FMN_FAD EXPORTER YEEO-RELATED"/>
    <property type="match status" value="1"/>
</dbReference>
<dbReference type="GO" id="GO:0015297">
    <property type="term" value="F:antiporter activity"/>
    <property type="evidence" value="ECO:0007669"/>
    <property type="project" value="UniProtKB-KW"/>
</dbReference>
<dbReference type="EMBL" id="CP050253">
    <property type="protein sequence ID" value="QIQ21360.1"/>
    <property type="molecule type" value="Genomic_DNA"/>
</dbReference>
<dbReference type="AlphaFoldDB" id="A0A6G9ICQ1"/>
<dbReference type="GO" id="GO:0042910">
    <property type="term" value="F:xenobiotic transmembrane transporter activity"/>
    <property type="evidence" value="ECO:0007669"/>
    <property type="project" value="InterPro"/>
</dbReference>
<evidence type="ECO:0000256" key="3">
    <source>
        <dbReference type="ARBA" id="ARBA00022449"/>
    </source>
</evidence>
<comment type="subcellular location">
    <subcellularLocation>
        <location evidence="1">Cell inner membrane</location>
        <topology evidence="1">Multi-pass membrane protein</topology>
    </subcellularLocation>
</comment>
<feature type="transmembrane region" description="Helical" evidence="10">
    <location>
        <begin position="322"/>
        <end position="342"/>
    </location>
</feature>
<evidence type="ECO:0000313" key="11">
    <source>
        <dbReference type="EMBL" id="QIQ21360.1"/>
    </source>
</evidence>
<dbReference type="KEGG" id="orb:IPMB12_06450"/>
<feature type="transmembrane region" description="Helical" evidence="10">
    <location>
        <begin position="282"/>
        <end position="310"/>
    </location>
</feature>
<feature type="transmembrane region" description="Helical" evidence="10">
    <location>
        <begin position="393"/>
        <end position="413"/>
    </location>
</feature>
<dbReference type="GO" id="GO:0006811">
    <property type="term" value="P:monoatomic ion transport"/>
    <property type="evidence" value="ECO:0007669"/>
    <property type="project" value="UniProtKB-KW"/>
</dbReference>
<dbReference type="InterPro" id="IPR002528">
    <property type="entry name" value="MATE_fam"/>
</dbReference>
<keyword evidence="8 10" id="KW-0472">Membrane</keyword>
<gene>
    <name evidence="11" type="ORF">IPMB12_06450</name>
</gene>
<feature type="transmembrane region" description="Helical" evidence="10">
    <location>
        <begin position="165"/>
        <end position="185"/>
    </location>
</feature>
<dbReference type="InterPro" id="IPR050222">
    <property type="entry name" value="MATE_MdtK"/>
</dbReference>
<evidence type="ECO:0000256" key="4">
    <source>
        <dbReference type="ARBA" id="ARBA00022475"/>
    </source>
</evidence>
<name>A0A6G9ICQ1_9GAMM</name>
<feature type="transmembrane region" description="Helical" evidence="10">
    <location>
        <begin position="354"/>
        <end position="372"/>
    </location>
</feature>
<dbReference type="RefSeq" id="WP_166916095.1">
    <property type="nucleotide sequence ID" value="NZ_CP050253.1"/>
</dbReference>
<dbReference type="FunCoup" id="A0A6G9ICQ1">
    <property type="interactions" value="211"/>
</dbReference>
<evidence type="ECO:0000256" key="5">
    <source>
        <dbReference type="ARBA" id="ARBA00022692"/>
    </source>
</evidence>
<keyword evidence="5 10" id="KW-0812">Transmembrane</keyword>
<organism evidence="11 12">
    <name type="scientific">Zophobihabitans entericus</name>
    <dbReference type="NCBI Taxonomy" id="1635327"/>
    <lineage>
        <taxon>Bacteria</taxon>
        <taxon>Pseudomonadati</taxon>
        <taxon>Pseudomonadota</taxon>
        <taxon>Gammaproteobacteria</taxon>
        <taxon>Orbales</taxon>
        <taxon>Orbaceae</taxon>
        <taxon>Zophobihabitans</taxon>
    </lineage>
</organism>
<dbReference type="Pfam" id="PF01554">
    <property type="entry name" value="MatE"/>
    <property type="match status" value="2"/>
</dbReference>
<evidence type="ECO:0000313" key="12">
    <source>
        <dbReference type="Proteomes" id="UP000501168"/>
    </source>
</evidence>
<keyword evidence="7" id="KW-0406">Ion transport</keyword>
<sequence>MIIKPEHRKEIKVIITLAIPVIIAQASQTAITFVNTMLAGHYSALALAGVAIGASIWLPTILFGQGLFSVLTPIIANLNGASKRQHIAAHTRQGIVLATFLSAIIMTILYNGDKLINLRSENSPIDPEMIKAATDYLRTIMWGAPGFLYFLVYRNQCEGLSNTKPAMIVAFTALMVNIPINYVLIYGKLGLPELGAAGCGIAAATVFWLMFILMRCYTLFSGSLRDIRNTPKGKLLDFEVMKRIIVLGMPLALAYFFEISLFAIVAILIAPLGEVAVAGHQIIFTISSMTFVIPLALSVATSIRVGFLLGEQKILAAKHTSYISLSIALCMALIMASGLIIFNPYLIAMFTDDIAVILLATQLIILLALYQCSDYLQVTANSVLRGYKDTRSIFIVTFIAYWIIGLPLGYILALTDILVSPMGPAGFWTGIICGLTVAAIFLLSRMVFIQHQPEAQILQRASR</sequence>
<accession>A0A6G9ICQ1</accession>
<keyword evidence="3" id="KW-0050">Antiport</keyword>
<reference evidence="11 12" key="1">
    <citation type="submission" date="2020-03" db="EMBL/GenBank/DDBJ databases">
        <title>Complete genome sequence of Orbus sp. IPMB12 (BCRC 80908).</title>
        <authorList>
            <person name="Lo W.-S."/>
            <person name="Chang T.-H."/>
            <person name="Kuo C.-H."/>
        </authorList>
    </citation>
    <scope>NUCLEOTIDE SEQUENCE [LARGE SCALE GENOMIC DNA]</scope>
    <source>
        <strain evidence="11 12">IPMB12</strain>
    </source>
</reference>
<dbReference type="InterPro" id="IPR048279">
    <property type="entry name" value="MdtK-like"/>
</dbReference>
<keyword evidence="12" id="KW-1185">Reference proteome</keyword>
<feature type="transmembrane region" description="Helical" evidence="10">
    <location>
        <begin position="425"/>
        <end position="443"/>
    </location>
</feature>
<evidence type="ECO:0000256" key="7">
    <source>
        <dbReference type="ARBA" id="ARBA00023065"/>
    </source>
</evidence>
<keyword evidence="4" id="KW-1003">Cell membrane</keyword>
<protein>
    <recommendedName>
        <fullName evidence="9">Multidrug-efflux transporter</fullName>
    </recommendedName>
</protein>
<evidence type="ECO:0000256" key="10">
    <source>
        <dbReference type="SAM" id="Phobius"/>
    </source>
</evidence>
<keyword evidence="6 10" id="KW-1133">Transmembrane helix</keyword>
<feature type="transmembrane region" description="Helical" evidence="10">
    <location>
        <begin position="244"/>
        <end position="270"/>
    </location>
</feature>
<proteinExistence type="predicted"/>
<evidence type="ECO:0000256" key="2">
    <source>
        <dbReference type="ARBA" id="ARBA00022448"/>
    </source>
</evidence>
<evidence type="ECO:0000256" key="8">
    <source>
        <dbReference type="ARBA" id="ARBA00023136"/>
    </source>
</evidence>
<dbReference type="InParanoid" id="A0A6G9ICQ1"/>
<dbReference type="GO" id="GO:0005886">
    <property type="term" value="C:plasma membrane"/>
    <property type="evidence" value="ECO:0007669"/>
    <property type="project" value="UniProtKB-SubCell"/>
</dbReference>
<evidence type="ECO:0000256" key="6">
    <source>
        <dbReference type="ARBA" id="ARBA00022989"/>
    </source>
</evidence>
<evidence type="ECO:0000256" key="9">
    <source>
        <dbReference type="ARBA" id="ARBA00031636"/>
    </source>
</evidence>
<feature type="transmembrane region" description="Helical" evidence="10">
    <location>
        <begin position="45"/>
        <end position="74"/>
    </location>
</feature>
<feature type="transmembrane region" description="Helical" evidence="10">
    <location>
        <begin position="95"/>
        <end position="112"/>
    </location>
</feature>